<dbReference type="InterPro" id="IPR045155">
    <property type="entry name" value="Beta-lactam_cat"/>
</dbReference>
<sequence>MNFRTFIAGLVLLAGCQTPEPRSEPAPEIQVQFEDTTSQKEPPKKTDDCASEVPVIDLDGSLARILPASVLQNPGKFRVQILVSFQTPEGCLSQWIYRADEEYFYPASAIKTVASLEALRLAEELGVGLDEPLRFQDSEPAETSLRKLVEDTQIISSNLAFNRLYEFAGPDRIHQYFWSQGFSSLRLLHRMFSKRTLDEERIVPAIEICRGGPCAFEPLLPRREGKALTVEKSVNTLIGESYLDPLSNELKVEPMDFSVKNAFDLRDHQKLHRTLIFGEFPGLSLASRNFLLETMSRAPESSLTRFKPLTPGLSEARLRYTNKAGRALGFHVENAALSDPRRPLGQCPVLFVSAAIYVNEDGRLNDDQYEYDTISFPFFEALGREVSAYLEHITCT</sequence>
<evidence type="ECO:0000313" key="2">
    <source>
        <dbReference type="EMBL" id="QED29351.1"/>
    </source>
</evidence>
<protein>
    <submittedName>
        <fullName evidence="2">Serine hydrolase</fullName>
    </submittedName>
</protein>
<feature type="domain" description="Beta-lactamase class A catalytic" evidence="1">
    <location>
        <begin position="96"/>
        <end position="338"/>
    </location>
</feature>
<dbReference type="InterPro" id="IPR012338">
    <property type="entry name" value="Beta-lactam/transpept-like"/>
</dbReference>
<dbReference type="PROSITE" id="PS51257">
    <property type="entry name" value="PROKAR_LIPOPROTEIN"/>
    <property type="match status" value="1"/>
</dbReference>
<dbReference type="Gene3D" id="3.40.710.10">
    <property type="entry name" value="DD-peptidase/beta-lactamase superfamily"/>
    <property type="match status" value="1"/>
</dbReference>
<dbReference type="AlphaFoldDB" id="A0A5B8XVZ9"/>
<dbReference type="EMBL" id="CP042467">
    <property type="protein sequence ID" value="QED29351.1"/>
    <property type="molecule type" value="Genomic_DNA"/>
</dbReference>
<dbReference type="KEGG" id="bbae:FRD01_19355"/>
<dbReference type="GO" id="GO:0008800">
    <property type="term" value="F:beta-lactamase activity"/>
    <property type="evidence" value="ECO:0007669"/>
    <property type="project" value="InterPro"/>
</dbReference>
<organism evidence="2 3">
    <name type="scientific">Microvenator marinus</name>
    <dbReference type="NCBI Taxonomy" id="2600177"/>
    <lineage>
        <taxon>Bacteria</taxon>
        <taxon>Deltaproteobacteria</taxon>
        <taxon>Bradymonadales</taxon>
        <taxon>Microvenatoraceae</taxon>
        <taxon>Microvenator</taxon>
    </lineage>
</organism>
<dbReference type="GO" id="GO:0030655">
    <property type="term" value="P:beta-lactam antibiotic catabolic process"/>
    <property type="evidence" value="ECO:0007669"/>
    <property type="project" value="InterPro"/>
</dbReference>
<name>A0A5B8XVZ9_9DELT</name>
<gene>
    <name evidence="2" type="ORF">FRD01_19355</name>
</gene>
<evidence type="ECO:0000259" key="1">
    <source>
        <dbReference type="Pfam" id="PF13354"/>
    </source>
</evidence>
<reference evidence="2 3" key="1">
    <citation type="submission" date="2019-08" db="EMBL/GenBank/DDBJ databases">
        <authorList>
            <person name="Liang Q."/>
        </authorList>
    </citation>
    <scope>NUCLEOTIDE SEQUENCE [LARGE SCALE GENOMIC DNA]</scope>
    <source>
        <strain evidence="2 3">V1718</strain>
    </source>
</reference>
<accession>A0A5B8XVZ9</accession>
<keyword evidence="2" id="KW-0378">Hydrolase</keyword>
<evidence type="ECO:0000313" key="3">
    <source>
        <dbReference type="Proteomes" id="UP000321595"/>
    </source>
</evidence>
<dbReference type="Proteomes" id="UP000321595">
    <property type="component" value="Chromosome"/>
</dbReference>
<dbReference type="RefSeq" id="WP_146962584.1">
    <property type="nucleotide sequence ID" value="NZ_CP042467.1"/>
</dbReference>
<dbReference type="Pfam" id="PF13354">
    <property type="entry name" value="Beta-lactamase2"/>
    <property type="match status" value="1"/>
</dbReference>
<keyword evidence="3" id="KW-1185">Reference proteome</keyword>
<dbReference type="OrthoDB" id="1884322at2"/>
<dbReference type="SUPFAM" id="SSF56601">
    <property type="entry name" value="beta-lactamase/transpeptidase-like"/>
    <property type="match status" value="1"/>
</dbReference>
<proteinExistence type="predicted"/>